<dbReference type="GO" id="GO:0016787">
    <property type="term" value="F:hydrolase activity"/>
    <property type="evidence" value="ECO:0007669"/>
    <property type="project" value="UniProtKB-KW"/>
</dbReference>
<comment type="caution">
    <text evidence="4">The sequence shown here is derived from an EMBL/GenBank/DDBJ whole genome shotgun (WGS) entry which is preliminary data.</text>
</comment>
<evidence type="ECO:0000313" key="5">
    <source>
        <dbReference type="Proteomes" id="UP001139516"/>
    </source>
</evidence>
<reference evidence="4" key="1">
    <citation type="submission" date="2022-04" db="EMBL/GenBank/DDBJ databases">
        <title>Roseomonas acroporae sp. nov., isolated from coral Acropora digitifera.</title>
        <authorList>
            <person name="Sun H."/>
        </authorList>
    </citation>
    <scope>NUCLEOTIDE SEQUENCE</scope>
    <source>
        <strain evidence="4">NAR14</strain>
    </source>
</reference>
<keyword evidence="2" id="KW-0378">Hydrolase</keyword>
<dbReference type="Gene3D" id="3.40.50.1820">
    <property type="entry name" value="alpha/beta hydrolase"/>
    <property type="match status" value="1"/>
</dbReference>
<evidence type="ECO:0000313" key="4">
    <source>
        <dbReference type="EMBL" id="MCK8783052.1"/>
    </source>
</evidence>
<dbReference type="SUPFAM" id="SSF53474">
    <property type="entry name" value="alpha/beta-Hydrolases"/>
    <property type="match status" value="1"/>
</dbReference>
<comment type="similarity">
    <text evidence="1">Belongs to the AB hydrolase superfamily. AB hydrolase 2 family.</text>
</comment>
<proteinExistence type="inferred from homology"/>
<dbReference type="Proteomes" id="UP001139516">
    <property type="component" value="Unassembled WGS sequence"/>
</dbReference>
<feature type="domain" description="Phospholipase/carboxylesterase/thioesterase" evidence="3">
    <location>
        <begin position="21"/>
        <end position="220"/>
    </location>
</feature>
<gene>
    <name evidence="4" type="ORF">M0638_01485</name>
</gene>
<dbReference type="PANTHER" id="PTHR10655">
    <property type="entry name" value="LYSOPHOSPHOLIPASE-RELATED"/>
    <property type="match status" value="1"/>
</dbReference>
<protein>
    <submittedName>
        <fullName evidence="4">Prolyl oligopeptidase family serine peptidase</fullName>
    </submittedName>
</protein>
<evidence type="ECO:0000259" key="3">
    <source>
        <dbReference type="Pfam" id="PF02230"/>
    </source>
</evidence>
<dbReference type="InterPro" id="IPR003140">
    <property type="entry name" value="PLipase/COase/thioEstase"/>
</dbReference>
<dbReference type="InterPro" id="IPR050565">
    <property type="entry name" value="LYPA1-2/EST-like"/>
</dbReference>
<dbReference type="InterPro" id="IPR029058">
    <property type="entry name" value="AB_hydrolase_fold"/>
</dbReference>
<sequence>MAIIQLDGPRRGPRGGGVPDSLVLLLHGVGADGRDLIDLASRWADALPGALFVAPDAPFPHDQAPPGWPGRQWFSLAEWFARPDRDPAVLVPGLRRAADLLDGFLDAEMARLALAPGRCALMGFSQGAMTALFAGLRRPVPPAGVLAYSGALAGVAATPRAAPPVLLVHGEADDVVPVAASRAAEAALRRIGLPVEAHYTPGLGHGIDEAGLLAGARFLRRVLG</sequence>
<dbReference type="PANTHER" id="PTHR10655:SF17">
    <property type="entry name" value="LYSOPHOSPHOLIPASE-LIKE PROTEIN 1"/>
    <property type="match status" value="1"/>
</dbReference>
<evidence type="ECO:0000256" key="1">
    <source>
        <dbReference type="ARBA" id="ARBA00006499"/>
    </source>
</evidence>
<dbReference type="Pfam" id="PF02230">
    <property type="entry name" value="Abhydrolase_2"/>
    <property type="match status" value="1"/>
</dbReference>
<accession>A0A9X1Y4L5</accession>
<keyword evidence="5" id="KW-1185">Reference proteome</keyword>
<name>A0A9X1Y4L5_9PROT</name>
<evidence type="ECO:0000256" key="2">
    <source>
        <dbReference type="ARBA" id="ARBA00022801"/>
    </source>
</evidence>
<dbReference type="RefSeq" id="WP_248665175.1">
    <property type="nucleotide sequence ID" value="NZ_JALPRX010000006.1"/>
</dbReference>
<dbReference type="EMBL" id="JALPRX010000006">
    <property type="protein sequence ID" value="MCK8783052.1"/>
    <property type="molecule type" value="Genomic_DNA"/>
</dbReference>
<dbReference type="AlphaFoldDB" id="A0A9X1Y4L5"/>
<organism evidence="4 5">
    <name type="scientific">Roseomonas acroporae</name>
    <dbReference type="NCBI Taxonomy" id="2937791"/>
    <lineage>
        <taxon>Bacteria</taxon>
        <taxon>Pseudomonadati</taxon>
        <taxon>Pseudomonadota</taxon>
        <taxon>Alphaproteobacteria</taxon>
        <taxon>Acetobacterales</taxon>
        <taxon>Roseomonadaceae</taxon>
        <taxon>Roseomonas</taxon>
    </lineage>
</organism>